<evidence type="ECO:0000256" key="8">
    <source>
        <dbReference type="ARBA" id="ARBA00049902"/>
    </source>
</evidence>
<evidence type="ECO:0000256" key="2">
    <source>
        <dbReference type="ARBA" id="ARBA00022670"/>
    </source>
</evidence>
<dbReference type="Gene3D" id="1.10.3810.10">
    <property type="entry name" value="Biosynthetic peptidoglycan transglycosylase-like"/>
    <property type="match status" value="1"/>
</dbReference>
<reference evidence="12 13" key="1">
    <citation type="submission" date="2020-08" db="EMBL/GenBank/DDBJ databases">
        <title>A Genomic Blueprint of the Chicken Gut Microbiome.</title>
        <authorList>
            <person name="Gilroy R."/>
            <person name="Ravi A."/>
            <person name="Getino M."/>
            <person name="Pursley I."/>
            <person name="Horton D.L."/>
            <person name="Alikhan N.-F."/>
            <person name="Baker D."/>
            <person name="Gharbi K."/>
            <person name="Hall N."/>
            <person name="Watson M."/>
            <person name="Adriaenssens E.M."/>
            <person name="Foster-Nyarko E."/>
            <person name="Jarju S."/>
            <person name="Secka A."/>
            <person name="Antonio M."/>
            <person name="Oren A."/>
            <person name="Chaudhuri R."/>
            <person name="La Ragione R.M."/>
            <person name="Hildebrand F."/>
            <person name="Pallen M.J."/>
        </authorList>
    </citation>
    <scope>NUCLEOTIDE SEQUENCE [LARGE SCALE GENOMIC DNA]</scope>
    <source>
        <strain evidence="12 13">Sa2CUA1</strain>
    </source>
</reference>
<proteinExistence type="predicted"/>
<name>A0ABR8UPW4_9MICC</name>
<evidence type="ECO:0000256" key="1">
    <source>
        <dbReference type="ARBA" id="ARBA00022645"/>
    </source>
</evidence>
<feature type="compositionally biased region" description="Polar residues" evidence="9">
    <location>
        <begin position="737"/>
        <end position="750"/>
    </location>
</feature>
<keyword evidence="2" id="KW-0645">Protease</keyword>
<dbReference type="Gene3D" id="3.40.710.10">
    <property type="entry name" value="DD-peptidase/beta-lactamase superfamily"/>
    <property type="match status" value="1"/>
</dbReference>
<sequence length="787" mass="82645">MAARKSSVFTTATTFGRLLSFLGVSVLCGVLVAGLFVPMAAGTGSAASASIKFFDGLPASLERATLATPTKIVASDDSLIATLYEENRQPVTFDQISPHMVDALLSIEDYRFYEHGGVDVEGIMGALASNISSGTNRGASTITQQLVTNVLINSANERGEEATYSGNKGISDKIREIRLAIAVENEMSKDEILEGYFNIVQFTGNTYGVQAASKYLFNKDARDLNIQESALLAGLVNGPGMYDPQTNPDGALERRNLVLGTMLEHGKIDQAQFDAAVATGLDLNITPTLNGCVGAEQAPYFCSYVEHLVLNSEEFGSTVEERESVLYRSGLTIKTTLDPQVQQAAQAAVDDTANPDTTDGQVGHSMVSLEPGTGNILSMAQNTRYIPGDNPGDSVLNFNVDQYQDGDPTKSLGGVGGFQPGSTFKPFTVAAWADAGKSLNTQLDGRKKTYPQGDTWTASCLDGGSYVVDAANGYTPQNYGDTNYGDATVLRGLAQSLNTITMSSAKQLDLCRIMEIAESMGIHNGKSASGEEESLLVTPSALLGGVQDVSPMVMAQAFAGFAAEGNVCEPRALLEVTAANGTTYEVPEPECEQVISKETARAVNYATQEVMKTGSGSLLNYGNQPMAGKTGTNDSRSQTWFIGYNSGMATASWIGNWKAGTGSLSGLEIGGRTYPEIDGSLIAAPSWAKFMQQAGDLYPGEPFANPPSNLLTSPSPSPSASPSESDEPEDEAKDATPTATPSVRPSVQPTQPAPVLPSSVPEPSPSTSAPKPSATESEPAAAPTAAG</sequence>
<evidence type="ECO:0000256" key="6">
    <source>
        <dbReference type="ARBA" id="ARBA00023268"/>
    </source>
</evidence>
<keyword evidence="13" id="KW-1185">Reference proteome</keyword>
<dbReference type="InterPro" id="IPR001264">
    <property type="entry name" value="Glyco_trans_51"/>
</dbReference>
<gene>
    <name evidence="12" type="ORF">H9639_04790</name>
</gene>
<feature type="domain" description="Glycosyl transferase family 51" evidence="11">
    <location>
        <begin position="78"/>
        <end position="262"/>
    </location>
</feature>
<dbReference type="Pfam" id="PF00912">
    <property type="entry name" value="Transgly"/>
    <property type="match status" value="1"/>
</dbReference>
<dbReference type="PANTHER" id="PTHR32282">
    <property type="entry name" value="BINDING PROTEIN TRANSPEPTIDASE, PUTATIVE-RELATED"/>
    <property type="match status" value="1"/>
</dbReference>
<evidence type="ECO:0000256" key="9">
    <source>
        <dbReference type="SAM" id="MobiDB-lite"/>
    </source>
</evidence>
<evidence type="ECO:0000313" key="12">
    <source>
        <dbReference type="EMBL" id="MBD7994609.1"/>
    </source>
</evidence>
<evidence type="ECO:0000259" key="11">
    <source>
        <dbReference type="Pfam" id="PF00912"/>
    </source>
</evidence>
<dbReference type="SUPFAM" id="SSF53955">
    <property type="entry name" value="Lysozyme-like"/>
    <property type="match status" value="1"/>
</dbReference>
<dbReference type="InterPro" id="IPR001460">
    <property type="entry name" value="PCN-bd_Tpept"/>
</dbReference>
<evidence type="ECO:0000256" key="3">
    <source>
        <dbReference type="ARBA" id="ARBA00022676"/>
    </source>
</evidence>
<feature type="region of interest" description="Disordered" evidence="9">
    <location>
        <begin position="698"/>
        <end position="787"/>
    </location>
</feature>
<keyword evidence="3" id="KW-0328">Glycosyltransferase</keyword>
<feature type="domain" description="Penicillin-binding protein transpeptidase" evidence="10">
    <location>
        <begin position="366"/>
        <end position="645"/>
    </location>
</feature>
<dbReference type="PANTHER" id="PTHR32282:SF33">
    <property type="entry name" value="PEPTIDOGLYCAN GLYCOSYLTRANSFERASE"/>
    <property type="match status" value="1"/>
</dbReference>
<organism evidence="12 13">
    <name type="scientific">Arthrobacter gallicola</name>
    <dbReference type="NCBI Taxonomy" id="2762225"/>
    <lineage>
        <taxon>Bacteria</taxon>
        <taxon>Bacillati</taxon>
        <taxon>Actinomycetota</taxon>
        <taxon>Actinomycetes</taxon>
        <taxon>Micrococcales</taxon>
        <taxon>Micrococcaceae</taxon>
        <taxon>Arthrobacter</taxon>
    </lineage>
</organism>
<protein>
    <submittedName>
        <fullName evidence="12">Penicillin-binding protein</fullName>
    </submittedName>
</protein>
<evidence type="ECO:0000256" key="4">
    <source>
        <dbReference type="ARBA" id="ARBA00022679"/>
    </source>
</evidence>
<feature type="compositionally biased region" description="Low complexity" evidence="9">
    <location>
        <begin position="706"/>
        <end position="723"/>
    </location>
</feature>
<keyword evidence="1" id="KW-0121">Carboxypeptidase</keyword>
<dbReference type="InterPro" id="IPR036950">
    <property type="entry name" value="PBP_transglycosylase"/>
</dbReference>
<keyword evidence="5" id="KW-0378">Hydrolase</keyword>
<dbReference type="Proteomes" id="UP000609874">
    <property type="component" value="Unassembled WGS sequence"/>
</dbReference>
<accession>A0ABR8UPW4</accession>
<dbReference type="InterPro" id="IPR012338">
    <property type="entry name" value="Beta-lactam/transpept-like"/>
</dbReference>
<comment type="catalytic activity">
    <reaction evidence="8">
        <text>[GlcNAc-(1-&gt;4)-Mur2Ac(oyl-L-Ala-gamma-D-Glu-L-Lys-D-Ala-D-Ala)](n)-di-trans,octa-cis-undecaprenyl diphosphate + beta-D-GlcNAc-(1-&gt;4)-Mur2Ac(oyl-L-Ala-gamma-D-Glu-L-Lys-D-Ala-D-Ala)-di-trans,octa-cis-undecaprenyl diphosphate = [GlcNAc-(1-&gt;4)-Mur2Ac(oyl-L-Ala-gamma-D-Glu-L-Lys-D-Ala-D-Ala)](n+1)-di-trans,octa-cis-undecaprenyl diphosphate + di-trans,octa-cis-undecaprenyl diphosphate + H(+)</text>
        <dbReference type="Rhea" id="RHEA:23708"/>
        <dbReference type="Rhea" id="RHEA-COMP:9602"/>
        <dbReference type="Rhea" id="RHEA-COMP:9603"/>
        <dbReference type="ChEBI" id="CHEBI:15378"/>
        <dbReference type="ChEBI" id="CHEBI:58405"/>
        <dbReference type="ChEBI" id="CHEBI:60033"/>
        <dbReference type="ChEBI" id="CHEBI:78435"/>
        <dbReference type="EC" id="2.4.99.28"/>
    </reaction>
</comment>
<keyword evidence="6" id="KW-0511">Multifunctional enzyme</keyword>
<dbReference type="EMBL" id="JACSQD010000002">
    <property type="protein sequence ID" value="MBD7994609.1"/>
    <property type="molecule type" value="Genomic_DNA"/>
</dbReference>
<evidence type="ECO:0000256" key="5">
    <source>
        <dbReference type="ARBA" id="ARBA00022801"/>
    </source>
</evidence>
<keyword evidence="4" id="KW-0808">Transferase</keyword>
<feature type="compositionally biased region" description="Pro residues" evidence="9">
    <location>
        <begin position="751"/>
        <end position="764"/>
    </location>
</feature>
<evidence type="ECO:0000256" key="7">
    <source>
        <dbReference type="ARBA" id="ARBA00034000"/>
    </source>
</evidence>
<dbReference type="InterPro" id="IPR023346">
    <property type="entry name" value="Lysozyme-like_dom_sf"/>
</dbReference>
<dbReference type="RefSeq" id="WP_191807003.1">
    <property type="nucleotide sequence ID" value="NZ_JACSQD010000002.1"/>
</dbReference>
<comment type="caution">
    <text evidence="12">The sequence shown here is derived from an EMBL/GenBank/DDBJ whole genome shotgun (WGS) entry which is preliminary data.</text>
</comment>
<comment type="catalytic activity">
    <reaction evidence="7">
        <text>Preferential cleavage: (Ac)2-L-Lys-D-Ala-|-D-Ala. Also transpeptidation of peptidyl-alanyl moieties that are N-acyl substituents of D-alanine.</text>
        <dbReference type="EC" id="3.4.16.4"/>
    </reaction>
</comment>
<dbReference type="SUPFAM" id="SSF56601">
    <property type="entry name" value="beta-lactamase/transpeptidase-like"/>
    <property type="match status" value="1"/>
</dbReference>
<dbReference type="InterPro" id="IPR050396">
    <property type="entry name" value="Glycosyltr_51/Transpeptidase"/>
</dbReference>
<feature type="compositionally biased region" description="Low complexity" evidence="9">
    <location>
        <begin position="765"/>
        <end position="787"/>
    </location>
</feature>
<evidence type="ECO:0000259" key="10">
    <source>
        <dbReference type="Pfam" id="PF00905"/>
    </source>
</evidence>
<evidence type="ECO:0000313" key="13">
    <source>
        <dbReference type="Proteomes" id="UP000609874"/>
    </source>
</evidence>
<dbReference type="Pfam" id="PF00905">
    <property type="entry name" value="Transpeptidase"/>
    <property type="match status" value="1"/>
</dbReference>